<feature type="transmembrane region" description="Helical" evidence="7">
    <location>
        <begin position="9"/>
        <end position="35"/>
    </location>
</feature>
<feature type="transmembrane region" description="Helical" evidence="7">
    <location>
        <begin position="135"/>
        <end position="161"/>
    </location>
</feature>
<dbReference type="PATRIC" id="fig|29343.3.peg.780"/>
<evidence type="ECO:0000259" key="8">
    <source>
        <dbReference type="PROSITE" id="PS50850"/>
    </source>
</evidence>
<dbReference type="CDD" id="cd17321">
    <property type="entry name" value="MFS_MMR_MDR_like"/>
    <property type="match status" value="1"/>
</dbReference>
<evidence type="ECO:0000256" key="2">
    <source>
        <dbReference type="ARBA" id="ARBA00022448"/>
    </source>
</evidence>
<dbReference type="InterPro" id="IPR004638">
    <property type="entry name" value="EmrB-like"/>
</dbReference>
<dbReference type="EMBL" id="LM995447">
    <property type="protein sequence ID" value="CDZ23874.1"/>
    <property type="molecule type" value="Genomic_DNA"/>
</dbReference>
<dbReference type="InterPro" id="IPR036259">
    <property type="entry name" value="MFS_trans_sf"/>
</dbReference>
<dbReference type="PRINTS" id="PR01036">
    <property type="entry name" value="TCRTETB"/>
</dbReference>
<keyword evidence="3" id="KW-1003">Cell membrane</keyword>
<protein>
    <submittedName>
        <fullName evidence="9">EmrB/QacA subfamily drug resistance transporter</fullName>
    </submittedName>
</protein>
<accession>A0A078KRZ4</accession>
<evidence type="ECO:0000256" key="1">
    <source>
        <dbReference type="ARBA" id="ARBA00004651"/>
    </source>
</evidence>
<dbReference type="AlphaFoldDB" id="A0A078KRZ4"/>
<comment type="subcellular location">
    <subcellularLocation>
        <location evidence="1">Cell membrane</location>
        <topology evidence="1">Multi-pass membrane protein</topology>
    </subcellularLocation>
</comment>
<evidence type="ECO:0000256" key="6">
    <source>
        <dbReference type="ARBA" id="ARBA00023136"/>
    </source>
</evidence>
<dbReference type="PROSITE" id="PS50850">
    <property type="entry name" value="MFS"/>
    <property type="match status" value="1"/>
</dbReference>
<proteinExistence type="predicted"/>
<evidence type="ECO:0000256" key="4">
    <source>
        <dbReference type="ARBA" id="ARBA00022692"/>
    </source>
</evidence>
<dbReference type="FunFam" id="1.20.1720.10:FF:000021">
    <property type="entry name" value="Drug resistance transporter, EmrB/QacA subfamily"/>
    <property type="match status" value="1"/>
</dbReference>
<evidence type="ECO:0000256" key="7">
    <source>
        <dbReference type="SAM" id="Phobius"/>
    </source>
</evidence>
<dbReference type="GO" id="GO:0022857">
    <property type="term" value="F:transmembrane transporter activity"/>
    <property type="evidence" value="ECO:0007669"/>
    <property type="project" value="InterPro"/>
</dbReference>
<dbReference type="KEGG" id="ccel:CCDG5_0745"/>
<dbReference type="HOGENOM" id="CLU_000960_28_3_9"/>
<evidence type="ECO:0000256" key="3">
    <source>
        <dbReference type="ARBA" id="ARBA00022475"/>
    </source>
</evidence>
<dbReference type="Gene3D" id="1.20.1250.20">
    <property type="entry name" value="MFS general substrate transporter like domains"/>
    <property type="match status" value="1"/>
</dbReference>
<dbReference type="Pfam" id="PF07690">
    <property type="entry name" value="MFS_1"/>
    <property type="match status" value="2"/>
</dbReference>
<dbReference type="InterPro" id="IPR020846">
    <property type="entry name" value="MFS_dom"/>
</dbReference>
<feature type="transmembrane region" description="Helical" evidence="7">
    <location>
        <begin position="47"/>
        <end position="65"/>
    </location>
</feature>
<keyword evidence="2" id="KW-0813">Transport</keyword>
<keyword evidence="5 7" id="KW-1133">Transmembrane helix</keyword>
<evidence type="ECO:0000256" key="5">
    <source>
        <dbReference type="ARBA" id="ARBA00022989"/>
    </source>
</evidence>
<keyword evidence="10" id="KW-1185">Reference proteome</keyword>
<dbReference type="PANTHER" id="PTHR42718:SF46">
    <property type="entry name" value="BLR6921 PROTEIN"/>
    <property type="match status" value="1"/>
</dbReference>
<keyword evidence="4 7" id="KW-0812">Transmembrane</keyword>
<feature type="domain" description="Major facilitator superfamily (MFS) profile" evidence="8">
    <location>
        <begin position="11"/>
        <end position="466"/>
    </location>
</feature>
<feature type="transmembrane region" description="Helical" evidence="7">
    <location>
        <begin position="296"/>
        <end position="318"/>
    </location>
</feature>
<feature type="transmembrane region" description="Helical" evidence="7">
    <location>
        <begin position="201"/>
        <end position="220"/>
    </location>
</feature>
<feature type="transmembrane region" description="Helical" evidence="7">
    <location>
        <begin position="226"/>
        <end position="246"/>
    </location>
</feature>
<dbReference type="PANTHER" id="PTHR42718">
    <property type="entry name" value="MAJOR FACILITATOR SUPERFAMILY MULTIDRUG TRANSPORTER MFSC"/>
    <property type="match status" value="1"/>
</dbReference>
<dbReference type="Gene3D" id="1.20.1720.10">
    <property type="entry name" value="Multidrug resistance protein D"/>
    <property type="match status" value="1"/>
</dbReference>
<name>A0A078KRZ4_9FIRM</name>
<dbReference type="GO" id="GO:0005886">
    <property type="term" value="C:plasma membrane"/>
    <property type="evidence" value="ECO:0007669"/>
    <property type="project" value="UniProtKB-SubCell"/>
</dbReference>
<dbReference type="Proteomes" id="UP000032431">
    <property type="component" value="Chromosome I"/>
</dbReference>
<dbReference type="SUPFAM" id="SSF103473">
    <property type="entry name" value="MFS general substrate transporter"/>
    <property type="match status" value="2"/>
</dbReference>
<dbReference type="STRING" id="29343.CCDG5_0745"/>
<feature type="transmembrane region" description="Helical" evidence="7">
    <location>
        <begin position="167"/>
        <end position="189"/>
    </location>
</feature>
<organism evidence="9 10">
    <name type="scientific">[Clostridium] cellulosi</name>
    <dbReference type="NCBI Taxonomy" id="29343"/>
    <lineage>
        <taxon>Bacteria</taxon>
        <taxon>Bacillati</taxon>
        <taxon>Bacillota</taxon>
        <taxon>Clostridia</taxon>
        <taxon>Eubacteriales</taxon>
        <taxon>Oscillospiraceae</taxon>
        <taxon>Oscillospiraceae incertae sedis</taxon>
    </lineage>
</organism>
<feature type="transmembrane region" description="Helical" evidence="7">
    <location>
        <begin position="355"/>
        <end position="376"/>
    </location>
</feature>
<dbReference type="OrthoDB" id="102502at2"/>
<evidence type="ECO:0000313" key="9">
    <source>
        <dbReference type="EMBL" id="CDZ23874.1"/>
    </source>
</evidence>
<keyword evidence="6 7" id="KW-0472">Membrane</keyword>
<feature type="transmembrane region" description="Helical" evidence="7">
    <location>
        <begin position="102"/>
        <end position="123"/>
    </location>
</feature>
<evidence type="ECO:0000313" key="10">
    <source>
        <dbReference type="Proteomes" id="UP000032431"/>
    </source>
</evidence>
<feature type="transmembrane region" description="Helical" evidence="7">
    <location>
        <begin position="397"/>
        <end position="417"/>
    </location>
</feature>
<reference evidence="10" key="1">
    <citation type="submission" date="2014-07" db="EMBL/GenBank/DDBJ databases">
        <authorList>
            <person name="Wibberg D."/>
        </authorList>
    </citation>
    <scope>NUCLEOTIDE SEQUENCE [LARGE SCALE GENOMIC DNA]</scope>
    <source>
        <strain evidence="10">DG5</strain>
    </source>
</reference>
<feature type="transmembrane region" description="Helical" evidence="7">
    <location>
        <begin position="330"/>
        <end position="349"/>
    </location>
</feature>
<feature type="transmembrane region" description="Helical" evidence="7">
    <location>
        <begin position="77"/>
        <end position="96"/>
    </location>
</feature>
<gene>
    <name evidence="9" type="ORF">CCDG5_0745</name>
</gene>
<feature type="transmembrane region" description="Helical" evidence="7">
    <location>
        <begin position="437"/>
        <end position="457"/>
    </location>
</feature>
<dbReference type="InterPro" id="IPR011701">
    <property type="entry name" value="MFS"/>
</dbReference>
<sequence>MEITGSKKWLILVITSISTFMATLDSSIVNIALPVISKDLKVSISQIQWVVTSYLLTISMLLLVWGKLSDLYGKKKIFSSGFIIFALGSGMCGLSHTLEFLVISRIVQAIGASAMMSLSQGIVTGTFPPEERGKALGFVGAMVALGNMTGPSLGGILLHFFNWQAIFFINVPIGIIGLIASAIVIPEIFEVQDVKYFDLKGTLLFSFGVLVLFLGLLFVQQGTIPTIYLIPAIIIAAAAFILFVFVEKKSINPLIDPELFKIHEFSYGLVAAYLSFIALISVLFFMPFYLENLLKLSALHASIIISVYPLTTAIVAPISGWLSDKLTYRPLTITGMAAATVSLLLLSTLHRNSPIWEILLLLCLLGFGIATFQSPNNSSVMGSVQRDQLGIAGGINALFRNLGLVSGAAFSVLIYSFSTKSSINSLSGGKFNPSSFIKGFSYIMLFDAVCTFIAMLISVRRTVKKAKEEIQK</sequence>
<feature type="transmembrane region" description="Helical" evidence="7">
    <location>
        <begin position="267"/>
        <end position="290"/>
    </location>
</feature>
<dbReference type="NCBIfam" id="TIGR00711">
    <property type="entry name" value="efflux_EmrB"/>
    <property type="match status" value="1"/>
</dbReference>